<feature type="domain" description="SRCR" evidence="10">
    <location>
        <begin position="620"/>
        <end position="730"/>
    </location>
</feature>
<feature type="disulfide bond" evidence="7">
    <location>
        <begin position="487"/>
        <end position="497"/>
    </location>
</feature>
<evidence type="ECO:0000256" key="5">
    <source>
        <dbReference type="ARBA" id="ARBA00023157"/>
    </source>
</evidence>
<feature type="domain" description="SRCR" evidence="10">
    <location>
        <begin position="861"/>
        <end position="958"/>
    </location>
</feature>
<feature type="domain" description="SRCR" evidence="10">
    <location>
        <begin position="420"/>
        <end position="497"/>
    </location>
</feature>
<dbReference type="PANTHER" id="PTHR48071:SF15">
    <property type="entry name" value="SRCR DOMAIN-CONTAINING PROTEIN"/>
    <property type="match status" value="1"/>
</dbReference>
<feature type="domain" description="SRCR" evidence="10">
    <location>
        <begin position="111"/>
        <end position="213"/>
    </location>
</feature>
<feature type="disulfide bond" evidence="7">
    <location>
        <begin position="83"/>
        <end position="93"/>
    </location>
</feature>
<comment type="caution">
    <text evidence="7">Lacks conserved residue(s) required for the propagation of feature annotation.</text>
</comment>
<dbReference type="Proteomes" id="UP000515150">
    <property type="component" value="Chromosome 24"/>
</dbReference>
<keyword evidence="8" id="KW-0812">Transmembrane</keyword>
<dbReference type="GO" id="GO:0031638">
    <property type="term" value="P:zymogen activation"/>
    <property type="evidence" value="ECO:0007669"/>
    <property type="project" value="TreeGrafter"/>
</dbReference>
<evidence type="ECO:0000256" key="3">
    <source>
        <dbReference type="ARBA" id="ARBA00022729"/>
    </source>
</evidence>
<reference evidence="12" key="1">
    <citation type="submission" date="2025-08" db="UniProtKB">
        <authorList>
            <consortium name="RefSeq"/>
        </authorList>
    </citation>
    <scope>IDENTIFICATION</scope>
</reference>
<evidence type="ECO:0000256" key="9">
    <source>
        <dbReference type="SAM" id="SignalP"/>
    </source>
</evidence>
<feature type="transmembrane region" description="Helical" evidence="8">
    <location>
        <begin position="1041"/>
        <end position="1063"/>
    </location>
</feature>
<evidence type="ECO:0000256" key="4">
    <source>
        <dbReference type="ARBA" id="ARBA00022737"/>
    </source>
</evidence>
<feature type="domain" description="SRCR" evidence="10">
    <location>
        <begin position="12"/>
        <end position="93"/>
    </location>
</feature>
<evidence type="ECO:0000256" key="1">
    <source>
        <dbReference type="ARBA" id="ARBA00004613"/>
    </source>
</evidence>
<protein>
    <submittedName>
        <fullName evidence="12">Scavenger receptor cysteine-rich type 1 protein M160-like isoform X1</fullName>
    </submittedName>
</protein>
<comment type="subcellular location">
    <subcellularLocation>
        <location evidence="1">Secreted</location>
    </subcellularLocation>
</comment>
<keyword evidence="3 9" id="KW-0732">Signal</keyword>
<dbReference type="OrthoDB" id="536948at2759"/>
<evidence type="ECO:0000256" key="2">
    <source>
        <dbReference type="ARBA" id="ARBA00022525"/>
    </source>
</evidence>
<keyword evidence="4" id="KW-0677">Repeat</keyword>
<keyword evidence="2" id="KW-0964">Secreted</keyword>
<feature type="domain" description="SRCR" evidence="10">
    <location>
        <begin position="515"/>
        <end position="617"/>
    </location>
</feature>
<feature type="disulfide bond" evidence="7">
    <location>
        <begin position="285"/>
        <end position="295"/>
    </location>
</feature>
<keyword evidence="11" id="KW-1185">Reference proteome</keyword>
<name>A0A9W2XKQ7_BETSP</name>
<feature type="disulfide bond" evidence="7">
    <location>
        <begin position="182"/>
        <end position="192"/>
    </location>
</feature>
<feature type="domain" description="SRCR" evidence="10">
    <location>
        <begin position="313"/>
        <end position="415"/>
    </location>
</feature>
<dbReference type="SUPFAM" id="SSF56487">
    <property type="entry name" value="SRCR-like"/>
    <property type="match status" value="9"/>
</dbReference>
<dbReference type="GO" id="GO:0005615">
    <property type="term" value="C:extracellular space"/>
    <property type="evidence" value="ECO:0007669"/>
    <property type="project" value="TreeGrafter"/>
</dbReference>
<dbReference type="SMART" id="SM00202">
    <property type="entry name" value="SR"/>
    <property type="match status" value="9"/>
</dbReference>
<accession>A0A9W2XKQ7</accession>
<evidence type="ECO:0000256" key="6">
    <source>
        <dbReference type="ARBA" id="ARBA00023180"/>
    </source>
</evidence>
<proteinExistence type="predicted"/>
<dbReference type="Gene3D" id="3.10.250.10">
    <property type="entry name" value="SRCR-like domain"/>
    <property type="match status" value="9"/>
</dbReference>
<feature type="chain" id="PRO_5040819623" evidence="9">
    <location>
        <begin position="18"/>
        <end position="1105"/>
    </location>
</feature>
<evidence type="ECO:0000313" key="12">
    <source>
        <dbReference type="RefSeq" id="XP_055362307.1"/>
    </source>
</evidence>
<gene>
    <name evidence="12" type="primary">LOC114849524</name>
</gene>
<dbReference type="InterPro" id="IPR001190">
    <property type="entry name" value="SRCR"/>
</dbReference>
<dbReference type="FunFam" id="3.10.250.10:FF:000013">
    <property type="entry name" value="CD163 molecule like 1"/>
    <property type="match status" value="4"/>
</dbReference>
<evidence type="ECO:0000256" key="7">
    <source>
        <dbReference type="PROSITE-ProRule" id="PRU00196"/>
    </source>
</evidence>
<keyword evidence="5 7" id="KW-1015">Disulfide bond</keyword>
<keyword evidence="8" id="KW-1133">Transmembrane helix</keyword>
<dbReference type="GO" id="GO:0004252">
    <property type="term" value="F:serine-type endopeptidase activity"/>
    <property type="evidence" value="ECO:0007669"/>
    <property type="project" value="TreeGrafter"/>
</dbReference>
<feature type="domain" description="SRCR" evidence="10">
    <location>
        <begin position="753"/>
        <end position="858"/>
    </location>
</feature>
<dbReference type="AlphaFoldDB" id="A0A9W2XKQ7"/>
<feature type="disulfide bond" evidence="7">
    <location>
        <begin position="384"/>
        <end position="394"/>
    </location>
</feature>
<evidence type="ECO:0000313" key="11">
    <source>
        <dbReference type="Proteomes" id="UP000515150"/>
    </source>
</evidence>
<keyword evidence="8" id="KW-0472">Membrane</keyword>
<feature type="disulfide bond" evidence="7">
    <location>
        <begin position="687"/>
        <end position="697"/>
    </location>
</feature>
<feature type="disulfide bond" evidence="7">
    <location>
        <begin position="586"/>
        <end position="596"/>
    </location>
</feature>
<feature type="signal peptide" evidence="9">
    <location>
        <begin position="1"/>
        <end position="17"/>
    </location>
</feature>
<evidence type="ECO:0000259" key="10">
    <source>
        <dbReference type="PROSITE" id="PS50287"/>
    </source>
</evidence>
<dbReference type="Pfam" id="PF00530">
    <property type="entry name" value="SRCR"/>
    <property type="match status" value="9"/>
</dbReference>
<dbReference type="PANTHER" id="PTHR48071">
    <property type="entry name" value="SRCR DOMAIN-CONTAINING PROTEIN"/>
    <property type="match status" value="1"/>
</dbReference>
<feature type="disulfide bond" evidence="7">
    <location>
        <begin position="928"/>
        <end position="938"/>
    </location>
</feature>
<keyword evidence="6" id="KW-0325">Glycoprotein</keyword>
<feature type="domain" description="SRCR" evidence="10">
    <location>
        <begin position="218"/>
        <end position="295"/>
    </location>
</feature>
<feature type="disulfide bond" evidence="7">
    <location>
        <begin position="827"/>
        <end position="837"/>
    </location>
</feature>
<organism evidence="11 12">
    <name type="scientific">Betta splendens</name>
    <name type="common">Siamese fighting fish</name>
    <dbReference type="NCBI Taxonomy" id="158456"/>
    <lineage>
        <taxon>Eukaryota</taxon>
        <taxon>Metazoa</taxon>
        <taxon>Chordata</taxon>
        <taxon>Craniata</taxon>
        <taxon>Vertebrata</taxon>
        <taxon>Euteleostomi</taxon>
        <taxon>Actinopterygii</taxon>
        <taxon>Neopterygii</taxon>
        <taxon>Teleostei</taxon>
        <taxon>Neoteleostei</taxon>
        <taxon>Acanthomorphata</taxon>
        <taxon>Anabantaria</taxon>
        <taxon>Anabantiformes</taxon>
        <taxon>Anabantoidei</taxon>
        <taxon>Osphronemidae</taxon>
        <taxon>Betta</taxon>
    </lineage>
</organism>
<sequence length="1105" mass="120556">MDHVLLLLLWTSELVGGFRFNDSRCAGRLEMEHEGEWRPVYGYRWMLKEAAVVCRELDCGSAVSIGQREESSARPVWDISSGCLKSRSVVRWCVKSAKTHLTLIFVCSDSVRLLNGTKLCSGRLEVRSNQSNQGWSSVCEADFDQQDAEVVCRELGCGAPSAHQGALYGEVEAPLWSRDFQCGGNESALLDCRSSDSARTTCSPGKAVGLTCSEFHGFRMVGGDGCCAGRLQLKHGGDGRPVVGYGWTLKDAAVVCRKLDCGSAVSILPKKESSYRSTWWITSNCVQSGSAMRDCVAVFYSSSCLNLTCSDSVRLMNGTGLCSGRLEVRSNQYKQGWSSVCEADFDQQDAEVVCRELGCGAPSALQGALYGEVEAPLWSKEFQCGGNESALLDCRSSDSARTTCSPGKAVGLTCSESEGFRLVGGDTHCAGRLELKHEGDCRSMDGSYWTLKIAAVVCTELDCGSAISTVQREESSERLTWGINSNCVHSGSAVRDCVSPSYSSFYLDLTCSDSFRLLNGTGLCSGRLEVRSNQSNQRWFSVCEADFDQQDAEVVCRELGCGAPTALQGALYGEVEAPVWSRDFQCGGNESALLDCRSSDSARTTCSPGKAVGLTCSEPVRLVGGDSRCAGKLELKHEGEWRPVGGFRWTLKEAAVICRELDCGSAVSIQECEESSERLVWGIDSDCLLSGFGLRECVTFHELYTFIQNLTCSASWVRLQHPRDPAYGTKRLGKWMDRWMSPIMPIGCRADSVRLLNGTKLCSGRLEVKSNQFNHFNQWWSSVCEADFDQQDAEVVCRELGCGAPSALQGALYGEVEAPLWSKEFQCGGNESALLDCRSSGSARTTCSPGKAVGLTCSEPIRLVGGDTRCAGRLELKHEGEWRPVDEFDWTLKDAAVVCRELDCGSAVSILQTQESSEIPVFWINSQCLQSGFALRECVMSSTNDYEIFSGILNIICTDLLLQPVISVDGVSHVGQQGSQVVKEHNYTQPAVNHSARFLFHAAEPTHQGNYTCVYQVYVFSLNFSSESQRLSVSVSDPTVFFLKVVALPLTLLLLSAALYMYYKATRGQMFNRQEDTELVNYPLGVGAAEEEGDVLGVHLTSGEI</sequence>
<dbReference type="PROSITE" id="PS50287">
    <property type="entry name" value="SRCR_2"/>
    <property type="match status" value="9"/>
</dbReference>
<dbReference type="RefSeq" id="XP_055362307.1">
    <property type="nucleotide sequence ID" value="XM_055506332.1"/>
</dbReference>
<evidence type="ECO:0000256" key="8">
    <source>
        <dbReference type="SAM" id="Phobius"/>
    </source>
</evidence>
<dbReference type="GeneID" id="114849524"/>
<dbReference type="GO" id="GO:0005886">
    <property type="term" value="C:plasma membrane"/>
    <property type="evidence" value="ECO:0007669"/>
    <property type="project" value="TreeGrafter"/>
</dbReference>
<dbReference type="InterPro" id="IPR036772">
    <property type="entry name" value="SRCR-like_dom_sf"/>
</dbReference>
<dbReference type="PRINTS" id="PR00258">
    <property type="entry name" value="SPERACTRCPTR"/>
</dbReference>